<dbReference type="InterPro" id="IPR001387">
    <property type="entry name" value="Cro/C1-type_HTH"/>
</dbReference>
<feature type="region of interest" description="Disordered" evidence="2">
    <location>
        <begin position="344"/>
        <end position="366"/>
    </location>
</feature>
<dbReference type="PANTHER" id="PTHR43236">
    <property type="entry name" value="ANTITOXIN HIGA1"/>
    <property type="match status" value="1"/>
</dbReference>
<organism evidence="4 5">
    <name type="scientific">Gemmata massiliana</name>
    <dbReference type="NCBI Taxonomy" id="1210884"/>
    <lineage>
        <taxon>Bacteria</taxon>
        <taxon>Pseudomonadati</taxon>
        <taxon>Planctomycetota</taxon>
        <taxon>Planctomycetia</taxon>
        <taxon>Gemmatales</taxon>
        <taxon>Gemmataceae</taxon>
        <taxon>Gemmata</taxon>
    </lineage>
</organism>
<proteinExistence type="inferred from homology"/>
<evidence type="ECO:0000256" key="2">
    <source>
        <dbReference type="SAM" id="MobiDB-lite"/>
    </source>
</evidence>
<dbReference type="AlphaFoldDB" id="A0A6P2CXV7"/>
<dbReference type="Pfam" id="PF01381">
    <property type="entry name" value="HTH_3"/>
    <property type="match status" value="1"/>
</dbReference>
<dbReference type="GO" id="GO:0003677">
    <property type="term" value="F:DNA binding"/>
    <property type="evidence" value="ECO:0007669"/>
    <property type="project" value="InterPro"/>
</dbReference>
<evidence type="ECO:0000259" key="3">
    <source>
        <dbReference type="PROSITE" id="PS50943"/>
    </source>
</evidence>
<dbReference type="SMART" id="SM00530">
    <property type="entry name" value="HTH_XRE"/>
    <property type="match status" value="1"/>
</dbReference>
<dbReference type="InterPro" id="IPR010359">
    <property type="entry name" value="IrrE_HExxH"/>
</dbReference>
<evidence type="ECO:0000256" key="1">
    <source>
        <dbReference type="ARBA" id="ARBA00007227"/>
    </source>
</evidence>
<dbReference type="RefSeq" id="WP_162668103.1">
    <property type="nucleotide sequence ID" value="NZ_LR593886.1"/>
</dbReference>
<dbReference type="KEGG" id="gms:SOIL9_43470"/>
<protein>
    <recommendedName>
        <fullName evidence="3">HTH cro/C1-type domain-containing protein</fullName>
    </recommendedName>
</protein>
<evidence type="ECO:0000313" key="4">
    <source>
        <dbReference type="EMBL" id="VTR93367.1"/>
    </source>
</evidence>
<dbReference type="Proteomes" id="UP000464178">
    <property type="component" value="Chromosome"/>
</dbReference>
<dbReference type="PROSITE" id="PS50943">
    <property type="entry name" value="HTH_CROC1"/>
    <property type="match status" value="1"/>
</dbReference>
<name>A0A6P2CXV7_9BACT</name>
<dbReference type="InterPro" id="IPR052345">
    <property type="entry name" value="Rad_response_metalloprotease"/>
</dbReference>
<keyword evidence="5" id="KW-1185">Reference proteome</keyword>
<accession>A0A6P2CXV7</accession>
<feature type="compositionally biased region" description="Basic and acidic residues" evidence="2">
    <location>
        <begin position="357"/>
        <end position="366"/>
    </location>
</feature>
<dbReference type="CDD" id="cd00093">
    <property type="entry name" value="HTH_XRE"/>
    <property type="match status" value="1"/>
</dbReference>
<dbReference type="PANTHER" id="PTHR43236:SF2">
    <property type="entry name" value="BLL0069 PROTEIN"/>
    <property type="match status" value="1"/>
</dbReference>
<sequence length="481" mass="53402">MIKNERQYRITKAEAEKFQGSLDGWNPMPPEGIDPIIHAAQKSALESQLGDLRRAVDEYEALRAGRHSVLEVESFEGLADALVRARIAIGLSQKELADRLGVKEQQIQKYEATGYSGASLARMTEVVHALGVNVRKEVFLPPKPDARDALIRGLADIGFDRKFIERRLLPNEDPVEKGKRASGDDGFVFRAATRAGRILGVAPAALLDPEPLAGNRLLAATKFKVPAGANEQRLTAYTFYAHYLALLMLEATAHLPTKPIPTGAKAVRAAIVGRYGNTDFDSVVRYIWDHGVPVLPLDDPGAFHGACWRANGRNVIALKRRTRFPARWVQLGLHEFCHAGEEPDRPDFSVVEDSETPDARRESKEEKRANRFAAEVILDGRAFELAQKCMDEANGRIDWLKRVVPDVAEDAGVPVDGLAEYIAYRLTEQGENWWGTATNLQDGSSNPWRVARDIALEKVDLTKLNPTDRELLSLALMEMED</sequence>
<dbReference type="SUPFAM" id="SSF47413">
    <property type="entry name" value="lambda repressor-like DNA-binding domains"/>
    <property type="match status" value="1"/>
</dbReference>
<feature type="domain" description="HTH cro/C1-type" evidence="3">
    <location>
        <begin position="82"/>
        <end position="138"/>
    </location>
</feature>
<evidence type="ECO:0000313" key="5">
    <source>
        <dbReference type="Proteomes" id="UP000464178"/>
    </source>
</evidence>
<dbReference type="EMBL" id="LR593886">
    <property type="protein sequence ID" value="VTR93367.1"/>
    <property type="molecule type" value="Genomic_DNA"/>
</dbReference>
<gene>
    <name evidence="4" type="ORF">SOIL9_43470</name>
</gene>
<reference evidence="4 5" key="1">
    <citation type="submission" date="2019-05" db="EMBL/GenBank/DDBJ databases">
        <authorList>
            <consortium name="Science for Life Laboratories"/>
        </authorList>
    </citation>
    <scope>NUCLEOTIDE SEQUENCE [LARGE SCALE GENOMIC DNA]</scope>
    <source>
        <strain evidence="4">Soil9</strain>
    </source>
</reference>
<dbReference type="Pfam" id="PF06114">
    <property type="entry name" value="Peptidase_M78"/>
    <property type="match status" value="1"/>
</dbReference>
<comment type="similarity">
    <text evidence="1">Belongs to the short-chain fatty acyl-CoA assimilation regulator (ScfR) family.</text>
</comment>
<dbReference type="Gene3D" id="1.10.260.40">
    <property type="entry name" value="lambda repressor-like DNA-binding domains"/>
    <property type="match status" value="1"/>
</dbReference>
<dbReference type="InterPro" id="IPR010982">
    <property type="entry name" value="Lambda_DNA-bd_dom_sf"/>
</dbReference>